<dbReference type="PANTHER" id="PTHR46417:SF1">
    <property type="entry name" value="TRNA (GUANINE-N(1)-)-METHYLTRANSFERASE"/>
    <property type="match status" value="1"/>
</dbReference>
<evidence type="ECO:0000256" key="11">
    <source>
        <dbReference type="ARBA" id="ARBA00022694"/>
    </source>
</evidence>
<dbReference type="InterPro" id="IPR029028">
    <property type="entry name" value="Alpha/beta_knot_MTases"/>
</dbReference>
<keyword evidence="9 16" id="KW-0808">Transferase</keyword>
<dbReference type="GO" id="GO:0005829">
    <property type="term" value="C:cytosol"/>
    <property type="evidence" value="ECO:0007669"/>
    <property type="project" value="TreeGrafter"/>
</dbReference>
<evidence type="ECO:0000256" key="13">
    <source>
        <dbReference type="ARBA" id="ARBA00033392"/>
    </source>
</evidence>
<organism evidence="16">
    <name type="scientific">mine drainage metagenome</name>
    <dbReference type="NCBI Taxonomy" id="410659"/>
    <lineage>
        <taxon>unclassified sequences</taxon>
        <taxon>metagenomes</taxon>
        <taxon>ecological metagenomes</taxon>
    </lineage>
</organism>
<feature type="domain" description="tRNA methyltransferase TRMD/TRM10-type" evidence="15">
    <location>
        <begin position="3"/>
        <end position="226"/>
    </location>
</feature>
<dbReference type="Gene3D" id="3.40.1280.10">
    <property type="match status" value="1"/>
</dbReference>
<comment type="subcellular location">
    <subcellularLocation>
        <location evidence="2">Cytoplasm</location>
    </subcellularLocation>
</comment>
<dbReference type="PANTHER" id="PTHR46417">
    <property type="entry name" value="TRNA (GUANINE-N(1)-)-METHYLTRANSFERASE"/>
    <property type="match status" value="1"/>
</dbReference>
<gene>
    <name evidence="16" type="primary">trmD</name>
    <name evidence="16" type="ORF">CARN1_1199</name>
</gene>
<dbReference type="Gene3D" id="1.10.1270.20">
    <property type="entry name" value="tRNA(m1g37)methyltransferase, domain 2"/>
    <property type="match status" value="1"/>
</dbReference>
<accession>E6PH63</accession>
<comment type="catalytic activity">
    <reaction evidence="14">
        <text>guanosine(37) in tRNA + S-adenosyl-L-methionine = N(1)-methylguanosine(37) in tRNA + S-adenosyl-L-homocysteine + H(+)</text>
        <dbReference type="Rhea" id="RHEA:36899"/>
        <dbReference type="Rhea" id="RHEA-COMP:10145"/>
        <dbReference type="Rhea" id="RHEA-COMP:10147"/>
        <dbReference type="ChEBI" id="CHEBI:15378"/>
        <dbReference type="ChEBI" id="CHEBI:57856"/>
        <dbReference type="ChEBI" id="CHEBI:59789"/>
        <dbReference type="ChEBI" id="CHEBI:73542"/>
        <dbReference type="ChEBI" id="CHEBI:74269"/>
        <dbReference type="EC" id="2.1.1.228"/>
    </reaction>
</comment>
<evidence type="ECO:0000256" key="14">
    <source>
        <dbReference type="ARBA" id="ARBA00047783"/>
    </source>
</evidence>
<evidence type="ECO:0000256" key="5">
    <source>
        <dbReference type="ARBA" id="ARBA00012807"/>
    </source>
</evidence>
<keyword evidence="11" id="KW-0819">tRNA processing</keyword>
<evidence type="ECO:0000259" key="15">
    <source>
        <dbReference type="Pfam" id="PF01746"/>
    </source>
</evidence>
<evidence type="ECO:0000256" key="8">
    <source>
        <dbReference type="ARBA" id="ARBA00022603"/>
    </source>
</evidence>
<dbReference type="InterPro" id="IPR002649">
    <property type="entry name" value="tRNA_m1G_MeTrfase_TrmD"/>
</dbReference>
<dbReference type="PIRSF" id="PIRSF000386">
    <property type="entry name" value="tRNA_mtase"/>
    <property type="match status" value="1"/>
</dbReference>
<dbReference type="InterPro" id="IPR023148">
    <property type="entry name" value="tRNA_m1G_MeTrfase_C_sf"/>
</dbReference>
<evidence type="ECO:0000256" key="6">
    <source>
        <dbReference type="ARBA" id="ARBA00014679"/>
    </source>
</evidence>
<dbReference type="SUPFAM" id="SSF75217">
    <property type="entry name" value="alpha/beta knot"/>
    <property type="match status" value="1"/>
</dbReference>
<dbReference type="AlphaFoldDB" id="E6PH63"/>
<dbReference type="GO" id="GO:0052906">
    <property type="term" value="F:tRNA (guanine(37)-N1)-methyltransferase activity"/>
    <property type="evidence" value="ECO:0007669"/>
    <property type="project" value="UniProtKB-EC"/>
</dbReference>
<proteinExistence type="inferred from homology"/>
<evidence type="ECO:0000256" key="12">
    <source>
        <dbReference type="ARBA" id="ARBA00029736"/>
    </source>
</evidence>
<name>E6PH63_9ZZZZ</name>
<dbReference type="Pfam" id="PF01746">
    <property type="entry name" value="tRNA_m1G_MT"/>
    <property type="match status" value="1"/>
</dbReference>
<dbReference type="EMBL" id="CABL01000016">
    <property type="protein sequence ID" value="CBH75801.1"/>
    <property type="molecule type" value="Genomic_DNA"/>
</dbReference>
<comment type="function">
    <text evidence="1">Specifically methylates guanosine-37 in various tRNAs.</text>
</comment>
<dbReference type="NCBIfam" id="NF000648">
    <property type="entry name" value="PRK00026.1"/>
    <property type="match status" value="1"/>
</dbReference>
<comment type="subunit">
    <text evidence="4">Homodimer.</text>
</comment>
<dbReference type="HAMAP" id="MF_00605">
    <property type="entry name" value="TrmD"/>
    <property type="match status" value="1"/>
</dbReference>
<reference evidence="16" key="1">
    <citation type="submission" date="2009-10" db="EMBL/GenBank/DDBJ databases">
        <title>Diversity of trophic interactions inside an arsenic-rich microbial ecosystem.</title>
        <authorList>
            <person name="Bertin P.N."/>
            <person name="Heinrich-Salmeron A."/>
            <person name="Pelletier E."/>
            <person name="Goulhen-Chollet F."/>
            <person name="Arsene-Ploetze F."/>
            <person name="Gallien S."/>
            <person name="Calteau A."/>
            <person name="Vallenet D."/>
            <person name="Casiot C."/>
            <person name="Chane-Woon-Ming B."/>
            <person name="Giloteaux L."/>
            <person name="Barakat M."/>
            <person name="Bonnefoy V."/>
            <person name="Bruneel O."/>
            <person name="Chandler M."/>
            <person name="Cleiss J."/>
            <person name="Duran R."/>
            <person name="Elbaz-Poulichet F."/>
            <person name="Fonknechten N."/>
            <person name="Lauga B."/>
            <person name="Mornico D."/>
            <person name="Ortet P."/>
            <person name="Schaeffer C."/>
            <person name="Siguier P."/>
            <person name="Alexander Thil Smith A."/>
            <person name="Van Dorsselaer A."/>
            <person name="Weissenbach J."/>
            <person name="Medigue C."/>
            <person name="Le Paslier D."/>
        </authorList>
    </citation>
    <scope>NUCLEOTIDE SEQUENCE</scope>
</reference>
<evidence type="ECO:0000256" key="9">
    <source>
        <dbReference type="ARBA" id="ARBA00022679"/>
    </source>
</evidence>
<sequence length="228" mass="25364">MLAIDVITLFPELFAPYVGLSIIGRAVEAGLVEIRYHHLLDALEGRERADDAPFGGGAGMVMRLAPIARTLDSILAGAQEAAEERLLLLPSPSGLRFTQSSARRFVGYRRLVFICGHYEGIDERLGALYPIEEFSLGDFVLTGGELPALAAIDASVRLIEGALREESREQESFSADLLDYPSFTRPARFRGVDVPEVLLSGDHARIAEWRREESRRRTRERRPELQGE</sequence>
<keyword evidence="7" id="KW-0963">Cytoplasm</keyword>
<dbReference type="EC" id="2.1.1.228" evidence="5"/>
<dbReference type="GO" id="GO:0002939">
    <property type="term" value="P:tRNA N1-guanine methylation"/>
    <property type="evidence" value="ECO:0007669"/>
    <property type="project" value="TreeGrafter"/>
</dbReference>
<protein>
    <recommendedName>
        <fullName evidence="6">tRNA (guanine-N(1)-)-methyltransferase</fullName>
        <ecNumber evidence="5">2.1.1.228</ecNumber>
    </recommendedName>
    <alternativeName>
        <fullName evidence="12">M1G-methyltransferase</fullName>
    </alternativeName>
    <alternativeName>
        <fullName evidence="13">tRNA [GM37] methyltransferase</fullName>
    </alternativeName>
</protein>
<evidence type="ECO:0000256" key="2">
    <source>
        <dbReference type="ARBA" id="ARBA00004496"/>
    </source>
</evidence>
<keyword evidence="10" id="KW-0949">S-adenosyl-L-methionine</keyword>
<comment type="similarity">
    <text evidence="3">Belongs to the RNA methyltransferase TrmD family.</text>
</comment>
<evidence type="ECO:0000256" key="10">
    <source>
        <dbReference type="ARBA" id="ARBA00022691"/>
    </source>
</evidence>
<evidence type="ECO:0000256" key="7">
    <source>
        <dbReference type="ARBA" id="ARBA00022490"/>
    </source>
</evidence>
<comment type="caution">
    <text evidence="16">The sequence shown here is derived from an EMBL/GenBank/DDBJ whole genome shotgun (WGS) entry which is preliminary data.</text>
</comment>
<dbReference type="InterPro" id="IPR016009">
    <property type="entry name" value="tRNA_MeTrfase_TRMD/TRM10"/>
</dbReference>
<evidence type="ECO:0000256" key="1">
    <source>
        <dbReference type="ARBA" id="ARBA00002634"/>
    </source>
</evidence>
<dbReference type="InterPro" id="IPR029026">
    <property type="entry name" value="tRNA_m1G_MTases_N"/>
</dbReference>
<evidence type="ECO:0000313" key="16">
    <source>
        <dbReference type="EMBL" id="CBH75801.1"/>
    </source>
</evidence>
<dbReference type="NCBIfam" id="TIGR00088">
    <property type="entry name" value="trmD"/>
    <property type="match status" value="1"/>
</dbReference>
<keyword evidence="8 16" id="KW-0489">Methyltransferase</keyword>
<evidence type="ECO:0000256" key="3">
    <source>
        <dbReference type="ARBA" id="ARBA00007630"/>
    </source>
</evidence>
<evidence type="ECO:0000256" key="4">
    <source>
        <dbReference type="ARBA" id="ARBA00011738"/>
    </source>
</evidence>